<keyword evidence="2" id="KW-1185">Reference proteome</keyword>
<protein>
    <submittedName>
        <fullName evidence="1">Uncharacterized protein</fullName>
    </submittedName>
</protein>
<evidence type="ECO:0000313" key="1">
    <source>
        <dbReference type="EMBL" id="TWU42214.1"/>
    </source>
</evidence>
<dbReference type="Proteomes" id="UP000319143">
    <property type="component" value="Unassembled WGS sequence"/>
</dbReference>
<accession>A0A5C6E172</accession>
<dbReference type="EMBL" id="SJPV01000001">
    <property type="protein sequence ID" value="TWU42214.1"/>
    <property type="molecule type" value="Genomic_DNA"/>
</dbReference>
<dbReference type="OrthoDB" id="277094at2"/>
<comment type="caution">
    <text evidence="1">The sequence shown here is derived from an EMBL/GenBank/DDBJ whole genome shotgun (WGS) entry which is preliminary data.</text>
</comment>
<reference evidence="1 2" key="1">
    <citation type="submission" date="2019-02" db="EMBL/GenBank/DDBJ databases">
        <title>Deep-cultivation of Planctomycetes and their phenomic and genomic characterization uncovers novel biology.</title>
        <authorList>
            <person name="Wiegand S."/>
            <person name="Jogler M."/>
            <person name="Boedeker C."/>
            <person name="Pinto D."/>
            <person name="Vollmers J."/>
            <person name="Rivas-Marin E."/>
            <person name="Kohn T."/>
            <person name="Peeters S.H."/>
            <person name="Heuer A."/>
            <person name="Rast P."/>
            <person name="Oberbeckmann S."/>
            <person name="Bunk B."/>
            <person name="Jeske O."/>
            <person name="Meyerdierks A."/>
            <person name="Storesund J.E."/>
            <person name="Kallscheuer N."/>
            <person name="Luecker S."/>
            <person name="Lage O.M."/>
            <person name="Pohl T."/>
            <person name="Merkel B.J."/>
            <person name="Hornburger P."/>
            <person name="Mueller R.-W."/>
            <person name="Bruemmer F."/>
            <person name="Labrenz M."/>
            <person name="Spormann A.M."/>
            <person name="Op Den Camp H."/>
            <person name="Overmann J."/>
            <person name="Amann R."/>
            <person name="Jetten M.S.M."/>
            <person name="Mascher T."/>
            <person name="Medema M.H."/>
            <person name="Devos D.P."/>
            <person name="Kaster A.-K."/>
            <person name="Ovreas L."/>
            <person name="Rohde M."/>
            <person name="Galperin M.Y."/>
            <person name="Jogler C."/>
        </authorList>
    </citation>
    <scope>NUCLEOTIDE SEQUENCE [LARGE SCALE GENOMIC DNA]</scope>
    <source>
        <strain evidence="1 2">Poly41</strain>
    </source>
</reference>
<dbReference type="AlphaFoldDB" id="A0A5C6E172"/>
<gene>
    <name evidence="1" type="ORF">Poly41_05100</name>
</gene>
<proteinExistence type="predicted"/>
<name>A0A5C6E172_9BACT</name>
<evidence type="ECO:0000313" key="2">
    <source>
        <dbReference type="Proteomes" id="UP000319143"/>
    </source>
</evidence>
<dbReference type="RefSeq" id="WP_146524312.1">
    <property type="nucleotide sequence ID" value="NZ_SJPV01000001.1"/>
</dbReference>
<sequence length="122" mass="14057">MAKCDQGYRCEVCGKDVTAIVDSDLYLRFVIGELDPEILHTTAERHIRCNPVLAQFIDHAEFDPLVVDGVMGRANLDKEFVRERTDLVTRGFERLREIAIDERDRDVTTYPLAEVIARYREA</sequence>
<organism evidence="1 2">
    <name type="scientific">Novipirellula artificiosorum</name>
    <dbReference type="NCBI Taxonomy" id="2528016"/>
    <lineage>
        <taxon>Bacteria</taxon>
        <taxon>Pseudomonadati</taxon>
        <taxon>Planctomycetota</taxon>
        <taxon>Planctomycetia</taxon>
        <taxon>Pirellulales</taxon>
        <taxon>Pirellulaceae</taxon>
        <taxon>Novipirellula</taxon>
    </lineage>
</organism>